<evidence type="ECO:0000256" key="1">
    <source>
        <dbReference type="ARBA" id="ARBA00022679"/>
    </source>
</evidence>
<reference evidence="3" key="1">
    <citation type="journal article" date="2014" name="Front. Microbiol.">
        <title>High frequency of phylogenetically diverse reductive dehalogenase-homologous genes in deep subseafloor sedimentary metagenomes.</title>
        <authorList>
            <person name="Kawai M."/>
            <person name="Futagami T."/>
            <person name="Toyoda A."/>
            <person name="Takaki Y."/>
            <person name="Nishi S."/>
            <person name="Hori S."/>
            <person name="Arai W."/>
            <person name="Tsubouchi T."/>
            <person name="Morono Y."/>
            <person name="Uchiyama I."/>
            <person name="Ito T."/>
            <person name="Fujiyama A."/>
            <person name="Inagaki F."/>
            <person name="Takami H."/>
        </authorList>
    </citation>
    <scope>NUCLEOTIDE SEQUENCE</scope>
    <source>
        <strain evidence="3">Expedition CK06-06</strain>
    </source>
</reference>
<dbReference type="AlphaFoldDB" id="X1JIX8"/>
<accession>X1JIX8</accession>
<sequence>NRIVLCEDSIVRGTQLRNLTLVKLWDAGATEVHVRVACPPLMFPCIYNLSTRSADELAARRAIRDLDAEDAGDLTPCLDESTRQYRDMVEWIRRDIKATSLSYLTLEEMVGAIGLPHSDLCTYCWNGCRD</sequence>
<keyword evidence="1" id="KW-0808">Transferase</keyword>
<dbReference type="PANTHER" id="PTHR11907">
    <property type="entry name" value="AMIDOPHOSPHORIBOSYLTRANSFERASE"/>
    <property type="match status" value="1"/>
</dbReference>
<gene>
    <name evidence="3" type="ORF">S03H2_54810</name>
</gene>
<organism evidence="3">
    <name type="scientific">marine sediment metagenome</name>
    <dbReference type="NCBI Taxonomy" id="412755"/>
    <lineage>
        <taxon>unclassified sequences</taxon>
        <taxon>metagenomes</taxon>
        <taxon>ecological metagenomes</taxon>
    </lineage>
</organism>
<name>X1JIX8_9ZZZZ</name>
<dbReference type="InterPro" id="IPR029057">
    <property type="entry name" value="PRTase-like"/>
</dbReference>
<dbReference type="Gene3D" id="3.40.50.2020">
    <property type="match status" value="1"/>
</dbReference>
<dbReference type="GO" id="GO:0016740">
    <property type="term" value="F:transferase activity"/>
    <property type="evidence" value="ECO:0007669"/>
    <property type="project" value="UniProtKB-KW"/>
</dbReference>
<evidence type="ECO:0008006" key="4">
    <source>
        <dbReference type="Google" id="ProtNLM"/>
    </source>
</evidence>
<keyword evidence="2" id="KW-0315">Glutamine amidotransferase</keyword>
<evidence type="ECO:0000256" key="2">
    <source>
        <dbReference type="ARBA" id="ARBA00022962"/>
    </source>
</evidence>
<dbReference type="EMBL" id="BARU01034971">
    <property type="protein sequence ID" value="GAH69693.1"/>
    <property type="molecule type" value="Genomic_DNA"/>
</dbReference>
<comment type="caution">
    <text evidence="3">The sequence shown here is derived from an EMBL/GenBank/DDBJ whole genome shotgun (WGS) entry which is preliminary data.</text>
</comment>
<evidence type="ECO:0000313" key="3">
    <source>
        <dbReference type="EMBL" id="GAH69693.1"/>
    </source>
</evidence>
<proteinExistence type="predicted"/>
<dbReference type="SUPFAM" id="SSF53271">
    <property type="entry name" value="PRTase-like"/>
    <property type="match status" value="1"/>
</dbReference>
<feature type="non-terminal residue" evidence="3">
    <location>
        <position position="1"/>
    </location>
</feature>
<protein>
    <recommendedName>
        <fullName evidence="4">Amidophosphoribosyltransferase</fullName>
    </recommendedName>
</protein>